<gene>
    <name evidence="6" type="ORF">SAMN05443244_0984</name>
</gene>
<keyword evidence="6" id="KW-0418">Kinase</keyword>
<dbReference type="GO" id="GO:0003700">
    <property type="term" value="F:DNA-binding transcription factor activity"/>
    <property type="evidence" value="ECO:0007669"/>
    <property type="project" value="TreeGrafter"/>
</dbReference>
<feature type="region of interest" description="Disordered" evidence="4">
    <location>
        <begin position="244"/>
        <end position="264"/>
    </location>
</feature>
<evidence type="ECO:0000313" key="6">
    <source>
        <dbReference type="EMBL" id="SEB53042.1"/>
    </source>
</evidence>
<dbReference type="PANTHER" id="PTHR24567:SF74">
    <property type="entry name" value="HTH-TYPE TRANSCRIPTIONAL REGULATOR ARCR"/>
    <property type="match status" value="1"/>
</dbReference>
<dbReference type="OrthoDB" id="8969464at2"/>
<dbReference type="AlphaFoldDB" id="A0A1H4K553"/>
<dbReference type="GO" id="GO:0005829">
    <property type="term" value="C:cytosol"/>
    <property type="evidence" value="ECO:0007669"/>
    <property type="project" value="TreeGrafter"/>
</dbReference>
<dbReference type="PANTHER" id="PTHR24567">
    <property type="entry name" value="CRP FAMILY TRANSCRIPTIONAL REGULATORY PROTEIN"/>
    <property type="match status" value="1"/>
</dbReference>
<feature type="domain" description="HTH crp-type" evidence="5">
    <location>
        <begin position="147"/>
        <end position="213"/>
    </location>
</feature>
<evidence type="ECO:0000313" key="7">
    <source>
        <dbReference type="Proteomes" id="UP000182409"/>
    </source>
</evidence>
<keyword evidence="3" id="KW-0804">Transcription</keyword>
<dbReference type="InterPro" id="IPR050397">
    <property type="entry name" value="Env_Response_Regulators"/>
</dbReference>
<dbReference type="PROSITE" id="PS51063">
    <property type="entry name" value="HTH_CRP_2"/>
    <property type="match status" value="1"/>
</dbReference>
<evidence type="ECO:0000259" key="5">
    <source>
        <dbReference type="PROSITE" id="PS51063"/>
    </source>
</evidence>
<protein>
    <submittedName>
        <fullName evidence="6">cAMP-binding domain of CRP or a regulatory subunit of cAMP-dependent protein kinases</fullName>
    </submittedName>
</protein>
<dbReference type="InterPro" id="IPR036390">
    <property type="entry name" value="WH_DNA-bd_sf"/>
</dbReference>
<organism evidence="6 7">
    <name type="scientific">Terriglobus roseus</name>
    <dbReference type="NCBI Taxonomy" id="392734"/>
    <lineage>
        <taxon>Bacteria</taxon>
        <taxon>Pseudomonadati</taxon>
        <taxon>Acidobacteriota</taxon>
        <taxon>Terriglobia</taxon>
        <taxon>Terriglobales</taxon>
        <taxon>Acidobacteriaceae</taxon>
        <taxon>Terriglobus</taxon>
    </lineage>
</organism>
<keyword evidence="2" id="KW-0238">DNA-binding</keyword>
<keyword evidence="1" id="KW-0805">Transcription regulation</keyword>
<dbReference type="InterPro" id="IPR012318">
    <property type="entry name" value="HTH_CRP"/>
</dbReference>
<dbReference type="GO" id="GO:0003677">
    <property type="term" value="F:DNA binding"/>
    <property type="evidence" value="ECO:0007669"/>
    <property type="project" value="UniProtKB-KW"/>
</dbReference>
<name>A0A1H4K553_9BACT</name>
<dbReference type="InterPro" id="IPR018490">
    <property type="entry name" value="cNMP-bd_dom_sf"/>
</dbReference>
<dbReference type="SUPFAM" id="SSF46785">
    <property type="entry name" value="Winged helix' DNA-binding domain"/>
    <property type="match status" value="1"/>
</dbReference>
<reference evidence="6 7" key="1">
    <citation type="submission" date="2016-10" db="EMBL/GenBank/DDBJ databases">
        <authorList>
            <person name="de Groot N.N."/>
        </authorList>
    </citation>
    <scope>NUCLEOTIDE SEQUENCE [LARGE SCALE GENOMIC DNA]</scope>
    <source>
        <strain evidence="6 7">AB35.6</strain>
    </source>
</reference>
<sequence>MQSGAGSLTTFQNTLLSHLPVDSIERLQLVKIELPLKREIEFPGDEIRYLFFLEAGAASMTTTFHDGKQVEVALCGSEAVLGASFLMGTRRSLNRVYMQIAGYGYRTKSAVAADEFKLHGEFHRLILRHNQTQFIQSAQTAGCNARHPIQQRLARWLLLCDDRVQGGPIRLAQESIADMLGSRRTSVSIEAGKLQKSGLISYKRGKILITDRRGLEAAACECYAAVRNDAQRYADDNWDLERPIPRTATRGAKGEPALNRRNCE</sequence>
<accession>A0A1H4K553</accession>
<dbReference type="Pfam" id="PF13545">
    <property type="entry name" value="HTH_Crp_2"/>
    <property type="match status" value="1"/>
</dbReference>
<dbReference type="EMBL" id="FNSD01000001">
    <property type="protein sequence ID" value="SEB53042.1"/>
    <property type="molecule type" value="Genomic_DNA"/>
</dbReference>
<dbReference type="InterPro" id="IPR014710">
    <property type="entry name" value="RmlC-like_jellyroll"/>
</dbReference>
<proteinExistence type="predicted"/>
<dbReference type="GO" id="GO:0016301">
    <property type="term" value="F:kinase activity"/>
    <property type="evidence" value="ECO:0007669"/>
    <property type="project" value="UniProtKB-KW"/>
</dbReference>
<keyword evidence="6" id="KW-0808">Transferase</keyword>
<evidence type="ECO:0000256" key="1">
    <source>
        <dbReference type="ARBA" id="ARBA00023015"/>
    </source>
</evidence>
<dbReference type="SUPFAM" id="SSF51206">
    <property type="entry name" value="cAMP-binding domain-like"/>
    <property type="match status" value="1"/>
</dbReference>
<dbReference type="RefSeq" id="WP_074652603.1">
    <property type="nucleotide sequence ID" value="NZ_FNSD01000001.1"/>
</dbReference>
<dbReference type="Gene3D" id="2.60.120.10">
    <property type="entry name" value="Jelly Rolls"/>
    <property type="match status" value="1"/>
</dbReference>
<dbReference type="Proteomes" id="UP000182409">
    <property type="component" value="Unassembled WGS sequence"/>
</dbReference>
<evidence type="ECO:0000256" key="3">
    <source>
        <dbReference type="ARBA" id="ARBA00023163"/>
    </source>
</evidence>
<evidence type="ECO:0000256" key="2">
    <source>
        <dbReference type="ARBA" id="ARBA00023125"/>
    </source>
</evidence>
<evidence type="ECO:0000256" key="4">
    <source>
        <dbReference type="SAM" id="MobiDB-lite"/>
    </source>
</evidence>